<evidence type="ECO:0000313" key="1">
    <source>
        <dbReference type="EMBL" id="ATX64551.1"/>
    </source>
</evidence>
<dbReference type="KEGG" id="rbg:BG454_00820"/>
<name>A0A2K8K516_9RHOB</name>
<reference evidence="1 2" key="1">
    <citation type="submission" date="2017-11" db="EMBL/GenBank/DDBJ databases">
        <title>Revised Sequence and Annotation of the Rhodobaca barguzinensis strain alga05 Genome.</title>
        <authorList>
            <person name="Kopejtka K."/>
            <person name="Tomasch J.M."/>
            <person name="Bunk B."/>
            <person name="Koblizek M."/>
        </authorList>
    </citation>
    <scope>NUCLEOTIDE SEQUENCE [LARGE SCALE GENOMIC DNA]</scope>
    <source>
        <strain evidence="2">alga05</strain>
    </source>
</reference>
<keyword evidence="2" id="KW-1185">Reference proteome</keyword>
<gene>
    <name evidence="1" type="ORF">BG454_00820</name>
</gene>
<dbReference type="Proteomes" id="UP000228948">
    <property type="component" value="Chromosome"/>
</dbReference>
<protein>
    <submittedName>
        <fullName evidence="1">Uncharacterized protein</fullName>
    </submittedName>
</protein>
<dbReference type="AlphaFoldDB" id="A0A2K8K516"/>
<proteinExistence type="predicted"/>
<accession>A0A2K8K516</accession>
<dbReference type="EMBL" id="CP024899">
    <property type="protein sequence ID" value="ATX64551.1"/>
    <property type="molecule type" value="Genomic_DNA"/>
</dbReference>
<evidence type="ECO:0000313" key="2">
    <source>
        <dbReference type="Proteomes" id="UP000228948"/>
    </source>
</evidence>
<organism evidence="1 2">
    <name type="scientific">Roseinatronobacter bogoriensis subsp. barguzinensis</name>
    <dbReference type="NCBI Taxonomy" id="441209"/>
    <lineage>
        <taxon>Bacteria</taxon>
        <taxon>Pseudomonadati</taxon>
        <taxon>Pseudomonadota</taxon>
        <taxon>Alphaproteobacteria</taxon>
        <taxon>Rhodobacterales</taxon>
        <taxon>Paracoccaceae</taxon>
        <taxon>Roseinatronobacter</taxon>
    </lineage>
</organism>
<sequence>MDRRQSIILSLLSEYVRSQSLRHLRDQRALAKLSSEMTTALDRDSALWRKWEGPRDTVLSSALDCWIPKPDLLAFLNSLPGPHLTMTDLVQRMRHLIEVDYIATPEPKLKDECLEIYQAEIAAGTEMPARRAADLIHAVFTQICGKITRDITGTGISQRSQFV</sequence>